<name>A0ABS7D1P9_9BACL</name>
<accession>A0ABS7D1P9</accession>
<dbReference type="Pfam" id="PF02021">
    <property type="entry name" value="UPF0102"/>
    <property type="match status" value="1"/>
</dbReference>
<evidence type="ECO:0000256" key="2">
    <source>
        <dbReference type="HAMAP-Rule" id="MF_00048"/>
    </source>
</evidence>
<dbReference type="NCBIfam" id="NF009154">
    <property type="entry name" value="PRK12497.3-3"/>
    <property type="match status" value="1"/>
</dbReference>
<keyword evidence="4" id="KW-1185">Reference proteome</keyword>
<dbReference type="NCBIfam" id="NF009150">
    <property type="entry name" value="PRK12497.1-3"/>
    <property type="match status" value="1"/>
</dbReference>
<dbReference type="CDD" id="cd20736">
    <property type="entry name" value="PoNe_Nuclease"/>
    <property type="match status" value="1"/>
</dbReference>
<dbReference type="EMBL" id="JAHZIJ010000001">
    <property type="protein sequence ID" value="MBW7473316.1"/>
    <property type="molecule type" value="Genomic_DNA"/>
</dbReference>
<gene>
    <name evidence="3" type="ORF">K0T92_01000</name>
</gene>
<proteinExistence type="inferred from homology"/>
<dbReference type="Gene3D" id="3.40.1350.10">
    <property type="match status" value="1"/>
</dbReference>
<evidence type="ECO:0000256" key="1">
    <source>
        <dbReference type="ARBA" id="ARBA00006738"/>
    </source>
</evidence>
<dbReference type="PANTHER" id="PTHR34039">
    <property type="entry name" value="UPF0102 PROTEIN YRAN"/>
    <property type="match status" value="1"/>
</dbReference>
<protein>
    <recommendedName>
        <fullName evidence="2">UPF0102 protein K0T92_01000</fullName>
    </recommendedName>
</protein>
<reference evidence="3 4" key="1">
    <citation type="submission" date="2021-07" db="EMBL/GenBank/DDBJ databases">
        <title>Paenibacillus radiodurans sp. nov., isolated from the southeastern edge of Tengger Desert.</title>
        <authorList>
            <person name="Zhang G."/>
        </authorList>
    </citation>
    <scope>NUCLEOTIDE SEQUENCE [LARGE SCALE GENOMIC DNA]</scope>
    <source>
        <strain evidence="3 4">DT7-4</strain>
    </source>
</reference>
<comment type="caution">
    <text evidence="3">The sequence shown here is derived from an EMBL/GenBank/DDBJ whole genome shotgun (WGS) entry which is preliminary data.</text>
</comment>
<evidence type="ECO:0000313" key="3">
    <source>
        <dbReference type="EMBL" id="MBW7473316.1"/>
    </source>
</evidence>
<organism evidence="3 4">
    <name type="scientific">Paenibacillus oenotherae</name>
    <dbReference type="NCBI Taxonomy" id="1435645"/>
    <lineage>
        <taxon>Bacteria</taxon>
        <taxon>Bacillati</taxon>
        <taxon>Bacillota</taxon>
        <taxon>Bacilli</taxon>
        <taxon>Bacillales</taxon>
        <taxon>Paenibacillaceae</taxon>
        <taxon>Paenibacillus</taxon>
    </lineage>
</organism>
<dbReference type="NCBIfam" id="TIGR00252">
    <property type="entry name" value="YraN family protein"/>
    <property type="match status" value="1"/>
</dbReference>
<sequence length="131" mass="14667">MSQSPSKSSNSDRRHSLGRLGEEAAVERLVSEGFAILHRNWRCRSGELDIVASFDGVTVFIEVRTRSTGGKFGTAAESVDPRKQQQVRTTAEVYMLAHKLRNTAIRFDVIAITVERHSQRIIDVNHIEGAF</sequence>
<dbReference type="InterPro" id="IPR011856">
    <property type="entry name" value="tRNA_endonuc-like_dom_sf"/>
</dbReference>
<dbReference type="SUPFAM" id="SSF52980">
    <property type="entry name" value="Restriction endonuclease-like"/>
    <property type="match status" value="1"/>
</dbReference>
<dbReference type="InterPro" id="IPR003509">
    <property type="entry name" value="UPF0102_YraN-like"/>
</dbReference>
<dbReference type="PANTHER" id="PTHR34039:SF1">
    <property type="entry name" value="UPF0102 PROTEIN YRAN"/>
    <property type="match status" value="1"/>
</dbReference>
<dbReference type="Proteomes" id="UP000812277">
    <property type="component" value="Unassembled WGS sequence"/>
</dbReference>
<dbReference type="HAMAP" id="MF_00048">
    <property type="entry name" value="UPF0102"/>
    <property type="match status" value="1"/>
</dbReference>
<comment type="similarity">
    <text evidence="1 2">Belongs to the UPF0102 family.</text>
</comment>
<dbReference type="InterPro" id="IPR011335">
    <property type="entry name" value="Restrct_endonuc-II-like"/>
</dbReference>
<evidence type="ECO:0000313" key="4">
    <source>
        <dbReference type="Proteomes" id="UP000812277"/>
    </source>
</evidence>